<comment type="subcellular location">
    <subcellularLocation>
        <location evidence="1 11">Nucleus</location>
    </subcellularLocation>
</comment>
<feature type="coiled-coil region" evidence="12">
    <location>
        <begin position="437"/>
        <end position="507"/>
    </location>
</feature>
<dbReference type="STRING" id="1054147.F4PZZ3"/>
<evidence type="ECO:0000256" key="14">
    <source>
        <dbReference type="SAM" id="Phobius"/>
    </source>
</evidence>
<evidence type="ECO:0000256" key="7">
    <source>
        <dbReference type="ARBA" id="ARBA00023054"/>
    </source>
</evidence>
<evidence type="ECO:0000256" key="2">
    <source>
        <dbReference type="ARBA" id="ARBA00005231"/>
    </source>
</evidence>
<keyword evidence="4" id="KW-0547">Nucleotide-binding</keyword>
<evidence type="ECO:0000256" key="10">
    <source>
        <dbReference type="ARBA" id="ARBA00023306"/>
    </source>
</evidence>
<evidence type="ECO:0000256" key="4">
    <source>
        <dbReference type="ARBA" id="ARBA00022741"/>
    </source>
</evidence>
<dbReference type="Gene3D" id="1.20.1060.20">
    <property type="match status" value="1"/>
</dbReference>
<dbReference type="FunFam" id="1.20.1060.20:FF:000005">
    <property type="entry name" value="Structural maintenance of chromosomes 2"/>
    <property type="match status" value="1"/>
</dbReference>
<dbReference type="SUPFAM" id="SSF75553">
    <property type="entry name" value="Smc hinge domain"/>
    <property type="match status" value="1"/>
</dbReference>
<feature type="region of interest" description="Disordered" evidence="13">
    <location>
        <begin position="952"/>
        <end position="977"/>
    </location>
</feature>
<dbReference type="KEGG" id="dfa:DFA_02646"/>
<evidence type="ECO:0000256" key="13">
    <source>
        <dbReference type="SAM" id="MobiDB-lite"/>
    </source>
</evidence>
<dbReference type="GO" id="GO:0051301">
    <property type="term" value="P:cell division"/>
    <property type="evidence" value="ECO:0007669"/>
    <property type="project" value="UniProtKB-KW"/>
</dbReference>
<dbReference type="InterPro" id="IPR024704">
    <property type="entry name" value="SMC"/>
</dbReference>
<proteinExistence type="inferred from homology"/>
<dbReference type="FunFam" id="3.40.50.300:FF:000385">
    <property type="entry name" value="Structural maintenance of chromosomes 2"/>
    <property type="match status" value="1"/>
</dbReference>
<reference evidence="18" key="1">
    <citation type="journal article" date="2011" name="Genome Res.">
        <title>Phylogeny-wide analysis of social amoeba genomes highlights ancient origins for complex intercellular communication.</title>
        <authorList>
            <person name="Heidel A.J."/>
            <person name="Lawal H.M."/>
            <person name="Felder M."/>
            <person name="Schilde C."/>
            <person name="Helps N.R."/>
            <person name="Tunggal B."/>
            <person name="Rivero F."/>
            <person name="John U."/>
            <person name="Schleicher M."/>
            <person name="Eichinger L."/>
            <person name="Platzer M."/>
            <person name="Noegel A.A."/>
            <person name="Schaap P."/>
            <person name="Gloeckner G."/>
        </authorList>
    </citation>
    <scope>NUCLEOTIDE SEQUENCE [LARGE SCALE GENOMIC DNA]</scope>
    <source>
        <strain evidence="18">SH3</strain>
    </source>
</reference>
<protein>
    <recommendedName>
        <fullName evidence="11">Structural maintenance of chromosomes protein</fullName>
    </recommendedName>
</protein>
<dbReference type="SUPFAM" id="SSF103657">
    <property type="entry name" value="BAR/IMD domain-like"/>
    <property type="match status" value="1"/>
</dbReference>
<dbReference type="Gene3D" id="3.30.70.1620">
    <property type="match status" value="1"/>
</dbReference>
<feature type="coiled-coil region" evidence="12">
    <location>
        <begin position="550"/>
        <end position="655"/>
    </location>
</feature>
<keyword evidence="18" id="KW-1185">Reference proteome</keyword>
<evidence type="ECO:0000256" key="5">
    <source>
        <dbReference type="ARBA" id="ARBA00022776"/>
    </source>
</evidence>
<keyword evidence="14" id="KW-0812">Transmembrane</keyword>
<dbReference type="GO" id="GO:0005694">
    <property type="term" value="C:chromosome"/>
    <property type="evidence" value="ECO:0007669"/>
    <property type="project" value="InterPro"/>
</dbReference>
<dbReference type="PIRSF" id="PIRSF005719">
    <property type="entry name" value="SMC"/>
    <property type="match status" value="1"/>
</dbReference>
<feature type="domain" description="SMC hinge" evidence="16">
    <location>
        <begin position="711"/>
        <end position="831"/>
    </location>
</feature>
<dbReference type="GO" id="GO:0030261">
    <property type="term" value="P:chromosome condensation"/>
    <property type="evidence" value="ECO:0007669"/>
    <property type="project" value="UniProtKB-KW"/>
</dbReference>
<sequence>MNKVILTITLLLAFAALFATAAPQICSSQYECDSDQYCVNGYCAGCKSDCDCKGGQFCSFNTLDFGRYGTCQKFDVDGDDCIDLSLGSIQDERVDNSTKCAVTYYDVRNSVGNRMVVEKLGSCMSGKCRICDYANDGSICTTGKSGPRTCVFPGKTYTHHSAPWAPGAYFSNTVSVWLAIFFCFIVIITAFHVIESITLEGFKSYARKIKLDNFDPSFNAITGMNGSGKSNILDAICFVLGISKLGQVRATKLDDLVYKQGQAGITRATVSITFNNLDKSRSPLGYETHDSISITRQVAIGGRTKYMIGGQAATQDRIKNLFDSVQLNVNNPHFLIMQGRITKVINMKPHEFLSLVEEAAGTRMFEQKKKSALDTIAKKELKLIEINRILNEEVTPKLLQLRTEKQALTQFLNNEKQLEQLERYCTAYEYFESNKKVQGQSETIKEMNLEKKTLQDQMVEYTSEIDATKKKMKQMQDNRQKQFNNQIEELEAKEDKLGQLVAKQETLHKHKKEALDREISSVGSIAKSTNEIKQSIANKIKEKTAMEKKIEGIVQENDRLGALVKQLQNKLEGIAAGITTDDDQDNGSFTDQLMNAKKEAVRAASEFKQAEIRIKHMTEELSTKKKSVNKEEEDFKRMRNEVGSVEKEVVRLREQVQSLEGGHLRQEELLVRKGELEPTCFQIRERIGVLASQLSGMEFTYSDPSRDFDRSKVRGVVANLISLKDADTATALEICAGGKLYNVIVEDEITGKALLAKGNLRRRMTFLPLNQIDGYTIDDRKVKGAEKLAGKDNVKTAISLVNYDPSLQKAMNFVFGSSFIAKDKKFAQMVAFDKDIKTKTISLEGDEYNPVGSLTGGSRQQSGSVLNQIQKLNEMNAQLRQHQTELEKINYQLAQAKSSSDQYKQLKQNLQLKEHELGLINQRLEFNPQAQLLSSIKEIEIKLESDKQLLEDSKKREKEANAKAKELESQSNDFQARRDKQLKEIEKNLAENKEKFNKSNKIVKSEQQGIEKLTFEIEELESELATITKESASSEDVTKKLQKELEQLSKDLEKATDDYNGVRDELEKLRQDFKNLNESIREMSGQVEKLEKKIFDTGLNVKKAEHKISTFTKEIAEAEACIRNLDKQHPWIKSQKHFFGMQHGDFDFENNPQQKISAMLKLRAQQNETGGNLNKNVLKLHDQVERDYVDLKNKKETVEKDKEKIEAVIKELDEKKNESLEKTWKKVNNDFGKIFSGLLKGATAKLEPLEGKSVLEGLDVKVALGGVWKDTLSELSGGQKSLLALSLILALLLFNPAPVYILDEVDSALDLSHTQNIGEMLKEYFNNAQFIVVSLKEGMFNNANILFETRFVDGISEVRRNNLNQNKKKKLQ</sequence>
<keyword evidence="15" id="KW-0732">Signal</keyword>
<evidence type="ECO:0000256" key="12">
    <source>
        <dbReference type="SAM" id="Coils"/>
    </source>
</evidence>
<evidence type="ECO:0000313" key="17">
    <source>
        <dbReference type="EMBL" id="EGG18907.1"/>
    </source>
</evidence>
<dbReference type="Pfam" id="PF02463">
    <property type="entry name" value="SMC_N"/>
    <property type="match status" value="1"/>
</dbReference>
<keyword evidence="5" id="KW-0498">Mitosis</keyword>
<gene>
    <name evidence="17" type="primary">smc2</name>
    <name evidence="17" type="ORF">DFA_02646</name>
</gene>
<feature type="chain" id="PRO_5003313553" description="Structural maintenance of chromosomes protein" evidence="15">
    <location>
        <begin position="22"/>
        <end position="1372"/>
    </location>
</feature>
<dbReference type="InterPro" id="IPR003395">
    <property type="entry name" value="RecF/RecN/SMC_N"/>
</dbReference>
<evidence type="ECO:0000256" key="15">
    <source>
        <dbReference type="SAM" id="SignalP"/>
    </source>
</evidence>
<dbReference type="Proteomes" id="UP000007797">
    <property type="component" value="Unassembled WGS sequence"/>
</dbReference>
<keyword evidence="3" id="KW-0132">Cell division</keyword>
<organism evidence="17 18">
    <name type="scientific">Cavenderia fasciculata</name>
    <name type="common">Slime mold</name>
    <name type="synonym">Dictyostelium fasciculatum</name>
    <dbReference type="NCBI Taxonomy" id="261658"/>
    <lineage>
        <taxon>Eukaryota</taxon>
        <taxon>Amoebozoa</taxon>
        <taxon>Evosea</taxon>
        <taxon>Eumycetozoa</taxon>
        <taxon>Dictyostelia</taxon>
        <taxon>Acytosteliales</taxon>
        <taxon>Cavenderiaceae</taxon>
        <taxon>Cavenderia</taxon>
    </lineage>
</organism>
<dbReference type="OrthoDB" id="10255539at2759"/>
<evidence type="ECO:0000259" key="16">
    <source>
        <dbReference type="SMART" id="SM00968"/>
    </source>
</evidence>
<evidence type="ECO:0000256" key="8">
    <source>
        <dbReference type="ARBA" id="ARBA00023067"/>
    </source>
</evidence>
<evidence type="ECO:0000256" key="6">
    <source>
        <dbReference type="ARBA" id="ARBA00022840"/>
    </source>
</evidence>
<keyword evidence="8" id="KW-0226">DNA condensation</keyword>
<feature type="compositionally biased region" description="Basic and acidic residues" evidence="13">
    <location>
        <begin position="952"/>
        <end position="968"/>
    </location>
</feature>
<keyword evidence="9 11" id="KW-0539">Nucleus</keyword>
<dbReference type="GeneID" id="14870864"/>
<dbReference type="Gene3D" id="3.40.50.300">
    <property type="entry name" value="P-loop containing nucleotide triphosphate hydrolases"/>
    <property type="match status" value="2"/>
</dbReference>
<keyword evidence="14" id="KW-1133">Transmembrane helix</keyword>
<dbReference type="InterPro" id="IPR027120">
    <property type="entry name" value="Smc2_ABC"/>
</dbReference>
<dbReference type="GO" id="GO:0005524">
    <property type="term" value="F:ATP binding"/>
    <property type="evidence" value="ECO:0007669"/>
    <property type="project" value="UniProtKB-KW"/>
</dbReference>
<feature type="transmembrane region" description="Helical" evidence="14">
    <location>
        <begin position="174"/>
        <end position="194"/>
    </location>
</feature>
<evidence type="ECO:0000256" key="1">
    <source>
        <dbReference type="ARBA" id="ARBA00004123"/>
    </source>
</evidence>
<keyword evidence="10" id="KW-0131">Cell cycle</keyword>
<dbReference type="OMA" id="THNKIAM"/>
<dbReference type="SMART" id="SM00968">
    <property type="entry name" value="SMC_hinge"/>
    <property type="match status" value="1"/>
</dbReference>
<dbReference type="Gene3D" id="1.20.5.340">
    <property type="match status" value="1"/>
</dbReference>
<evidence type="ECO:0000313" key="18">
    <source>
        <dbReference type="Proteomes" id="UP000007797"/>
    </source>
</evidence>
<dbReference type="InterPro" id="IPR027417">
    <property type="entry name" value="P-loop_NTPase"/>
</dbReference>
<keyword evidence="7 12" id="KW-0175">Coiled coil</keyword>
<evidence type="ECO:0000256" key="11">
    <source>
        <dbReference type="PIRNR" id="PIRNR005719"/>
    </source>
</evidence>
<feature type="signal peptide" evidence="15">
    <location>
        <begin position="1"/>
        <end position="21"/>
    </location>
</feature>
<dbReference type="PANTHER" id="PTHR43977">
    <property type="entry name" value="STRUCTURAL MAINTENANCE OF CHROMOSOMES PROTEIN 3"/>
    <property type="match status" value="1"/>
</dbReference>
<dbReference type="InterPro" id="IPR027267">
    <property type="entry name" value="AH/BAR_dom_sf"/>
</dbReference>
<dbReference type="CDD" id="cd03273">
    <property type="entry name" value="ABC_SMC2_euk"/>
    <property type="match status" value="1"/>
</dbReference>
<keyword evidence="14" id="KW-0472">Membrane</keyword>
<evidence type="ECO:0000256" key="9">
    <source>
        <dbReference type="ARBA" id="ARBA00023242"/>
    </source>
</evidence>
<name>F4PZZ3_CACFS</name>
<dbReference type="InterPro" id="IPR036277">
    <property type="entry name" value="SMC_hinge_sf"/>
</dbReference>
<evidence type="ECO:0000256" key="3">
    <source>
        <dbReference type="ARBA" id="ARBA00022618"/>
    </source>
</evidence>
<dbReference type="SUPFAM" id="SSF52540">
    <property type="entry name" value="P-loop containing nucleoside triphosphate hydrolases"/>
    <property type="match status" value="1"/>
</dbReference>
<dbReference type="EMBL" id="GL883017">
    <property type="protein sequence ID" value="EGG18907.1"/>
    <property type="molecule type" value="Genomic_DNA"/>
</dbReference>
<dbReference type="InterPro" id="IPR010935">
    <property type="entry name" value="SMC_hinge"/>
</dbReference>
<accession>F4PZZ3</accession>
<feature type="coiled-coil region" evidence="12">
    <location>
        <begin position="1174"/>
        <end position="1222"/>
    </location>
</feature>
<dbReference type="GO" id="GO:0005634">
    <property type="term" value="C:nucleus"/>
    <property type="evidence" value="ECO:0007669"/>
    <property type="project" value="UniProtKB-SubCell"/>
</dbReference>
<dbReference type="RefSeq" id="XP_004357369.1">
    <property type="nucleotide sequence ID" value="XM_004357313.1"/>
</dbReference>
<keyword evidence="6" id="KW-0067">ATP-binding</keyword>
<dbReference type="GO" id="GO:0016887">
    <property type="term" value="F:ATP hydrolysis activity"/>
    <property type="evidence" value="ECO:0007669"/>
    <property type="project" value="InterPro"/>
</dbReference>
<comment type="similarity">
    <text evidence="2">Belongs to the SMC family. SMC2 subfamily.</text>
</comment>
<dbReference type="Pfam" id="PF06470">
    <property type="entry name" value="SMC_hinge"/>
    <property type="match status" value="1"/>
</dbReference>